<keyword evidence="1" id="KW-0732">Signal</keyword>
<dbReference type="RefSeq" id="WP_189573926.1">
    <property type="nucleotide sequence ID" value="NZ_BMXU01000001.1"/>
</dbReference>
<comment type="caution">
    <text evidence="2">The sequence shown here is derived from an EMBL/GenBank/DDBJ whole genome shotgun (WGS) entry which is preliminary data.</text>
</comment>
<dbReference type="NCBIfam" id="NF047637">
    <property type="entry name" value="lipo_CC0125"/>
    <property type="match status" value="1"/>
</dbReference>
<dbReference type="Proteomes" id="UP001595607">
    <property type="component" value="Unassembled WGS sequence"/>
</dbReference>
<organism evidence="2 3">
    <name type="scientific">Parvularcula lutaonensis</name>
    <dbReference type="NCBI Taxonomy" id="491923"/>
    <lineage>
        <taxon>Bacteria</taxon>
        <taxon>Pseudomonadati</taxon>
        <taxon>Pseudomonadota</taxon>
        <taxon>Alphaproteobacteria</taxon>
        <taxon>Parvularculales</taxon>
        <taxon>Parvularculaceae</taxon>
        <taxon>Parvularcula</taxon>
    </lineage>
</organism>
<proteinExistence type="predicted"/>
<evidence type="ECO:0000313" key="2">
    <source>
        <dbReference type="EMBL" id="MFC3301968.1"/>
    </source>
</evidence>
<feature type="chain" id="PRO_5046162827" description="DUF4136 domain-containing protein" evidence="1">
    <location>
        <begin position="19"/>
        <end position="173"/>
    </location>
</feature>
<accession>A0ABV7M9C2</accession>
<keyword evidence="3" id="KW-1185">Reference proteome</keyword>
<dbReference type="PROSITE" id="PS51257">
    <property type="entry name" value="PROKAR_LIPOPROTEIN"/>
    <property type="match status" value="1"/>
</dbReference>
<protein>
    <recommendedName>
        <fullName evidence="4">DUF4136 domain-containing protein</fullName>
    </recommendedName>
</protein>
<sequence>MIRKLLTLTAVATLAACATPTPFEPANGQGYGFADQRIEENRYRISFRGNSLTTREQVETALLLRAAEVTLENGYDHFIVVSDDTEKTTETRVTDLGPRYGAFGYYGFGPFPYYVRGYPWGWGSDIDVRESQRYSAVAYIVLGKGPKPEGNVAAYDAAEVQKNLSGAVYRRSK</sequence>
<name>A0ABV7M9C2_9PROT</name>
<feature type="signal peptide" evidence="1">
    <location>
        <begin position="1"/>
        <end position="18"/>
    </location>
</feature>
<evidence type="ECO:0000256" key="1">
    <source>
        <dbReference type="SAM" id="SignalP"/>
    </source>
</evidence>
<evidence type="ECO:0008006" key="4">
    <source>
        <dbReference type="Google" id="ProtNLM"/>
    </source>
</evidence>
<reference evidence="3" key="1">
    <citation type="journal article" date="2019" name="Int. J. Syst. Evol. Microbiol.">
        <title>The Global Catalogue of Microorganisms (GCM) 10K type strain sequencing project: providing services to taxonomists for standard genome sequencing and annotation.</title>
        <authorList>
            <consortium name="The Broad Institute Genomics Platform"/>
            <consortium name="The Broad Institute Genome Sequencing Center for Infectious Disease"/>
            <person name="Wu L."/>
            <person name="Ma J."/>
        </authorList>
    </citation>
    <scope>NUCLEOTIDE SEQUENCE [LARGE SCALE GENOMIC DNA]</scope>
    <source>
        <strain evidence="3">KCTC 22245</strain>
    </source>
</reference>
<gene>
    <name evidence="2" type="ORF">ACFONP_04410</name>
</gene>
<evidence type="ECO:0000313" key="3">
    <source>
        <dbReference type="Proteomes" id="UP001595607"/>
    </source>
</evidence>
<dbReference type="EMBL" id="JBHRVA010000002">
    <property type="protein sequence ID" value="MFC3301968.1"/>
    <property type="molecule type" value="Genomic_DNA"/>
</dbReference>